<accession>A0A8T0X7J5</accession>
<comment type="caution">
    <text evidence="2">The sequence shown here is derived from an EMBL/GenBank/DDBJ whole genome shotgun (WGS) entry which is preliminary data.</text>
</comment>
<proteinExistence type="predicted"/>
<feature type="compositionally biased region" description="Basic residues" evidence="1">
    <location>
        <begin position="59"/>
        <end position="84"/>
    </location>
</feature>
<feature type="compositionally biased region" description="Pro residues" evidence="1">
    <location>
        <begin position="96"/>
        <end position="114"/>
    </location>
</feature>
<name>A0A8T0X7J5_PANVG</name>
<protein>
    <submittedName>
        <fullName evidence="2">Uncharacterized protein</fullName>
    </submittedName>
</protein>
<dbReference type="AlphaFoldDB" id="A0A8T0X7J5"/>
<dbReference type="EMBL" id="CM029037">
    <property type="protein sequence ID" value="KAG2657522.1"/>
    <property type="molecule type" value="Genomic_DNA"/>
</dbReference>
<evidence type="ECO:0000256" key="1">
    <source>
        <dbReference type="SAM" id="MobiDB-lite"/>
    </source>
</evidence>
<sequence>MVSQEKPLQKFSFEEPHSPSDGLYSSTYPHDALHLLSSPPQTEHRFLETPTKRKEGKREGRRRGCREKRIHPHPHRPPAWRGARHSCSPSSISSAPAPPPPRSSPHPRPAPPFAPQVRSPLPPDAATLLAMYPLEEASGVVAAPAVRALSPNPFCAGTDRILFFGRGRGSLGELAAAVS</sequence>
<feature type="compositionally biased region" description="Basic and acidic residues" evidence="1">
    <location>
        <begin position="42"/>
        <end position="58"/>
    </location>
</feature>
<reference evidence="2" key="1">
    <citation type="submission" date="2020-05" db="EMBL/GenBank/DDBJ databases">
        <title>WGS assembly of Panicum virgatum.</title>
        <authorList>
            <person name="Lovell J.T."/>
            <person name="Jenkins J."/>
            <person name="Shu S."/>
            <person name="Juenger T.E."/>
            <person name="Schmutz J."/>
        </authorList>
    </citation>
    <scope>NUCLEOTIDE SEQUENCE</scope>
    <source>
        <strain evidence="2">AP13</strain>
    </source>
</reference>
<organism evidence="2 3">
    <name type="scientific">Panicum virgatum</name>
    <name type="common">Blackwell switchgrass</name>
    <dbReference type="NCBI Taxonomy" id="38727"/>
    <lineage>
        <taxon>Eukaryota</taxon>
        <taxon>Viridiplantae</taxon>
        <taxon>Streptophyta</taxon>
        <taxon>Embryophyta</taxon>
        <taxon>Tracheophyta</taxon>
        <taxon>Spermatophyta</taxon>
        <taxon>Magnoliopsida</taxon>
        <taxon>Liliopsida</taxon>
        <taxon>Poales</taxon>
        <taxon>Poaceae</taxon>
        <taxon>PACMAD clade</taxon>
        <taxon>Panicoideae</taxon>
        <taxon>Panicodae</taxon>
        <taxon>Paniceae</taxon>
        <taxon>Panicinae</taxon>
        <taxon>Panicum</taxon>
        <taxon>Panicum sect. Hiantes</taxon>
    </lineage>
</organism>
<evidence type="ECO:0000313" key="2">
    <source>
        <dbReference type="EMBL" id="KAG2657522.1"/>
    </source>
</evidence>
<gene>
    <name evidence="2" type="ORF">PVAP13_1KG150933</name>
</gene>
<feature type="compositionally biased region" description="Low complexity" evidence="1">
    <location>
        <begin position="85"/>
        <end position="95"/>
    </location>
</feature>
<feature type="region of interest" description="Disordered" evidence="1">
    <location>
        <begin position="1"/>
        <end position="122"/>
    </location>
</feature>
<keyword evidence="3" id="KW-1185">Reference proteome</keyword>
<dbReference type="Proteomes" id="UP000823388">
    <property type="component" value="Chromosome 1K"/>
</dbReference>
<evidence type="ECO:0000313" key="3">
    <source>
        <dbReference type="Proteomes" id="UP000823388"/>
    </source>
</evidence>